<accession>A0A679IRF2</accession>
<feature type="domain" description="BD-FAE-like" evidence="2">
    <location>
        <begin position="30"/>
        <end position="127"/>
    </location>
</feature>
<sequence>MNMVYKKEVIFDEEANSGITLYLNDLCAENELRKKPFILVIPGGGYSYCSDREAEPIALSYVVQGFHAGVLRYHVGKYRDFEKSLQDGKKALDVIEQIDEKFNVSHDKIAIIGFSAGGHLAAAMCTLLKKKPTLCILGYPAILSSFAEVMKISAPSLDQCVSKDTPPTFLFSTFEDNVVPIENSLYYLKALEENDIPFESHIYQKGLHGLSLANSLTGDNPKMIDSRFSHWLNLSCEWMNLNWSHKATTNSCKKSMIESCVQEIISDDRRRQKVLELFPKIQNKSYYKIVRKYTLQQLHHFAPEEFTNDKIKRLTALIQGKNEIG</sequence>
<organism evidence="3 4">
    <name type="scientific">Enterococcus saigonensis</name>
    <dbReference type="NCBI Taxonomy" id="1805431"/>
    <lineage>
        <taxon>Bacteria</taxon>
        <taxon>Bacillati</taxon>
        <taxon>Bacillota</taxon>
        <taxon>Bacilli</taxon>
        <taxon>Lactobacillales</taxon>
        <taxon>Enterococcaceae</taxon>
        <taxon>Enterococcus</taxon>
    </lineage>
</organism>
<gene>
    <name evidence="3" type="ORF">EsVE80_14100</name>
</gene>
<name>A0A679IRF2_9ENTE</name>
<dbReference type="InterPro" id="IPR029058">
    <property type="entry name" value="AB_hydrolase_fold"/>
</dbReference>
<dbReference type="Proteomes" id="UP000502998">
    <property type="component" value="Chromosome"/>
</dbReference>
<evidence type="ECO:0000259" key="2">
    <source>
        <dbReference type="Pfam" id="PF20434"/>
    </source>
</evidence>
<dbReference type="KEGG" id="esg:EsVE80_14100"/>
<dbReference type="InterPro" id="IPR049492">
    <property type="entry name" value="BD-FAE-like_dom"/>
</dbReference>
<proteinExistence type="predicted"/>
<dbReference type="EMBL" id="AP022822">
    <property type="protein sequence ID" value="BCA85887.1"/>
    <property type="molecule type" value="Genomic_DNA"/>
</dbReference>
<reference evidence="3 4" key="1">
    <citation type="submission" date="2020-02" db="EMBL/GenBank/DDBJ databases">
        <title>Characterization of vanA genotype vancomycin-resistant Enterococcus saigonensis VE80.</title>
        <authorList>
            <person name="Harada T."/>
            <person name="Motooka D."/>
            <person name="Nakamura S."/>
            <person name="Yamamoto Y."/>
            <person name="Kawahara R."/>
            <person name="Kawatsu K."/>
        </authorList>
    </citation>
    <scope>NUCLEOTIDE SEQUENCE [LARGE SCALE GENOMIC DNA]</scope>
    <source>
        <strain evidence="3 4">VE80</strain>
    </source>
</reference>
<evidence type="ECO:0000313" key="3">
    <source>
        <dbReference type="EMBL" id="BCA85887.1"/>
    </source>
</evidence>
<dbReference type="Pfam" id="PF20434">
    <property type="entry name" value="BD-FAE"/>
    <property type="match status" value="1"/>
</dbReference>
<dbReference type="GO" id="GO:0016787">
    <property type="term" value="F:hydrolase activity"/>
    <property type="evidence" value="ECO:0007669"/>
    <property type="project" value="UniProtKB-KW"/>
</dbReference>
<evidence type="ECO:0000256" key="1">
    <source>
        <dbReference type="ARBA" id="ARBA00022801"/>
    </source>
</evidence>
<dbReference type="SUPFAM" id="SSF53474">
    <property type="entry name" value="alpha/beta-Hydrolases"/>
    <property type="match status" value="1"/>
</dbReference>
<protein>
    <recommendedName>
        <fullName evidence="2">BD-FAE-like domain-containing protein</fullName>
    </recommendedName>
</protein>
<keyword evidence="1" id="KW-0378">Hydrolase</keyword>
<dbReference type="Gene3D" id="3.40.50.1820">
    <property type="entry name" value="alpha/beta hydrolase"/>
    <property type="match status" value="1"/>
</dbReference>
<dbReference type="AlphaFoldDB" id="A0A679IRF2"/>
<dbReference type="InterPro" id="IPR050300">
    <property type="entry name" value="GDXG_lipolytic_enzyme"/>
</dbReference>
<dbReference type="PANTHER" id="PTHR48081:SF6">
    <property type="entry name" value="PEPTIDASE S9 PROLYL OLIGOPEPTIDASE CATALYTIC DOMAIN-CONTAINING PROTEIN"/>
    <property type="match status" value="1"/>
</dbReference>
<evidence type="ECO:0000313" key="4">
    <source>
        <dbReference type="Proteomes" id="UP000502998"/>
    </source>
</evidence>
<dbReference type="PANTHER" id="PTHR48081">
    <property type="entry name" value="AB HYDROLASE SUPERFAMILY PROTEIN C4A8.06C"/>
    <property type="match status" value="1"/>
</dbReference>
<keyword evidence="4" id="KW-1185">Reference proteome</keyword>